<protein>
    <submittedName>
        <fullName evidence="1">Uncharacterized protein</fullName>
    </submittedName>
</protein>
<reference evidence="1 2" key="1">
    <citation type="submission" date="2016-11" db="EMBL/GenBank/DDBJ databases">
        <authorList>
            <person name="Jaros S."/>
            <person name="Januszkiewicz K."/>
            <person name="Wedrychowicz H."/>
        </authorList>
    </citation>
    <scope>NUCLEOTIDE SEQUENCE [LARGE SCALE GENOMIC DNA]</scope>
    <source>
        <strain evidence="1 2">DSM 12906</strain>
    </source>
</reference>
<dbReference type="EMBL" id="FQZG01000026">
    <property type="protein sequence ID" value="SHJ08629.1"/>
    <property type="molecule type" value="Genomic_DNA"/>
</dbReference>
<dbReference type="AlphaFoldDB" id="A0A1M6GFC4"/>
<organism evidence="1 2">
    <name type="scientific">Tessaracoccus bendigoensis DSM 12906</name>
    <dbReference type="NCBI Taxonomy" id="1123357"/>
    <lineage>
        <taxon>Bacteria</taxon>
        <taxon>Bacillati</taxon>
        <taxon>Actinomycetota</taxon>
        <taxon>Actinomycetes</taxon>
        <taxon>Propionibacteriales</taxon>
        <taxon>Propionibacteriaceae</taxon>
        <taxon>Tessaracoccus</taxon>
    </lineage>
</organism>
<name>A0A1M6GFC4_9ACTN</name>
<dbReference type="STRING" id="1123357.SAMN02745244_01696"/>
<evidence type="ECO:0000313" key="2">
    <source>
        <dbReference type="Proteomes" id="UP000184512"/>
    </source>
</evidence>
<evidence type="ECO:0000313" key="1">
    <source>
        <dbReference type="EMBL" id="SHJ08629.1"/>
    </source>
</evidence>
<gene>
    <name evidence="1" type="ORF">SAMN02745244_01696</name>
</gene>
<proteinExistence type="predicted"/>
<sequence>MTSQAVSSPLAQALTTLGSALDGAGTRLEVVGLVPGFTDPNRHVSRAEARVLVTAADDAGADSVVRALLELQADATRRLEAVPDLLWSALGQRPQVAFIVSVAVESKIPYAPAPLVRHPLETEHVTK</sequence>
<dbReference type="Proteomes" id="UP000184512">
    <property type="component" value="Unassembled WGS sequence"/>
</dbReference>
<dbReference type="RefSeq" id="WP_073187080.1">
    <property type="nucleotide sequence ID" value="NZ_FQZG01000026.1"/>
</dbReference>
<accession>A0A1M6GFC4</accession>
<keyword evidence="2" id="KW-1185">Reference proteome</keyword>